<evidence type="ECO:0000313" key="3">
    <source>
        <dbReference type="Proteomes" id="UP000250235"/>
    </source>
</evidence>
<dbReference type="Proteomes" id="UP000250235">
    <property type="component" value="Unassembled WGS sequence"/>
</dbReference>
<dbReference type="AlphaFoldDB" id="A0A2Z7BIP2"/>
<sequence length="435" mass="47557">MASSLISSSLHIDFDSVFGIDDVGLVQMFELFITTGLKEFLGCPAVFYKSALTEFFENGSVRDVMVVSTIVGTTVEISEEIFAAMFELSTEEQVSISCHKREMKIEYRLLSDILANTIYVKAGSFYAVTRERFLLMTVITFDVKVNWSRLLFDVLKDMVTTGSRQAKGYAVQICGLLKNVQGLELGESKEFPTPRILTEKQFIGNPGSTAGRGFNPAGGAPGGLTDTDEEIDPVDAATEFETGVREHPMHIDEEMVAAIRSELLDFRAKAEENYLTLSTQLGELVDYIRGGHAKKGEGSSSRPQPPPDDQDKYTGGDGGNTCGDNVRTTDIVDRFSGSMSRESQIRGRSGGRRSSGSYVSSSCNSDVDQRLCNQTMAFNSAVGYLFSVVGYSAVESVVGIKSVIGWISAVGYSDARYFSQNDIQTMGYARIQVLI</sequence>
<proteinExistence type="predicted"/>
<dbReference type="OrthoDB" id="848707at2759"/>
<reference evidence="2 3" key="1">
    <citation type="journal article" date="2015" name="Proc. Natl. Acad. Sci. U.S.A.">
        <title>The resurrection genome of Boea hygrometrica: A blueprint for survival of dehydration.</title>
        <authorList>
            <person name="Xiao L."/>
            <person name="Yang G."/>
            <person name="Zhang L."/>
            <person name="Yang X."/>
            <person name="Zhao S."/>
            <person name="Ji Z."/>
            <person name="Zhou Q."/>
            <person name="Hu M."/>
            <person name="Wang Y."/>
            <person name="Chen M."/>
            <person name="Xu Y."/>
            <person name="Jin H."/>
            <person name="Xiao X."/>
            <person name="Hu G."/>
            <person name="Bao F."/>
            <person name="Hu Y."/>
            <person name="Wan P."/>
            <person name="Li L."/>
            <person name="Deng X."/>
            <person name="Kuang T."/>
            <person name="Xiang C."/>
            <person name="Zhu J.K."/>
            <person name="Oliver M.J."/>
            <person name="He Y."/>
        </authorList>
    </citation>
    <scope>NUCLEOTIDE SEQUENCE [LARGE SCALE GENOMIC DNA]</scope>
    <source>
        <strain evidence="3">cv. XS01</strain>
    </source>
</reference>
<keyword evidence="3" id="KW-1185">Reference proteome</keyword>
<evidence type="ECO:0000256" key="1">
    <source>
        <dbReference type="SAM" id="MobiDB-lite"/>
    </source>
</evidence>
<protein>
    <submittedName>
        <fullName evidence="2">Uncharacterized protein</fullName>
    </submittedName>
</protein>
<evidence type="ECO:0000313" key="2">
    <source>
        <dbReference type="EMBL" id="KZV34313.1"/>
    </source>
</evidence>
<feature type="region of interest" description="Disordered" evidence="1">
    <location>
        <begin position="292"/>
        <end position="359"/>
    </location>
</feature>
<gene>
    <name evidence="2" type="ORF">F511_38645</name>
</gene>
<name>A0A2Z7BIP2_9LAMI</name>
<organism evidence="2 3">
    <name type="scientific">Dorcoceras hygrometricum</name>
    <dbReference type="NCBI Taxonomy" id="472368"/>
    <lineage>
        <taxon>Eukaryota</taxon>
        <taxon>Viridiplantae</taxon>
        <taxon>Streptophyta</taxon>
        <taxon>Embryophyta</taxon>
        <taxon>Tracheophyta</taxon>
        <taxon>Spermatophyta</taxon>
        <taxon>Magnoliopsida</taxon>
        <taxon>eudicotyledons</taxon>
        <taxon>Gunneridae</taxon>
        <taxon>Pentapetalae</taxon>
        <taxon>asterids</taxon>
        <taxon>lamiids</taxon>
        <taxon>Lamiales</taxon>
        <taxon>Gesneriaceae</taxon>
        <taxon>Didymocarpoideae</taxon>
        <taxon>Trichosporeae</taxon>
        <taxon>Loxocarpinae</taxon>
        <taxon>Dorcoceras</taxon>
    </lineage>
</organism>
<dbReference type="EMBL" id="KV005098">
    <property type="protein sequence ID" value="KZV34313.1"/>
    <property type="molecule type" value="Genomic_DNA"/>
</dbReference>
<accession>A0A2Z7BIP2</accession>